<organism evidence="2 3">
    <name type="scientific">Paracoccus aurantius</name>
    <dbReference type="NCBI Taxonomy" id="3073814"/>
    <lineage>
        <taxon>Bacteria</taxon>
        <taxon>Pseudomonadati</taxon>
        <taxon>Pseudomonadota</taxon>
        <taxon>Alphaproteobacteria</taxon>
        <taxon>Rhodobacterales</taxon>
        <taxon>Paracoccaceae</taxon>
        <taxon>Paracoccus</taxon>
    </lineage>
</organism>
<keyword evidence="3" id="KW-1185">Reference proteome</keyword>
<dbReference type="Proteomes" id="UP001269144">
    <property type="component" value="Unassembled WGS sequence"/>
</dbReference>
<dbReference type="EMBL" id="JAVQLW010000001">
    <property type="protein sequence ID" value="MDS9467370.1"/>
    <property type="molecule type" value="Genomic_DNA"/>
</dbReference>
<comment type="caution">
    <text evidence="2">The sequence shown here is derived from an EMBL/GenBank/DDBJ whole genome shotgun (WGS) entry which is preliminary data.</text>
</comment>
<keyword evidence="2" id="KW-0328">Glycosyltransferase</keyword>
<proteinExistence type="predicted"/>
<dbReference type="EC" id="2.4.-.-" evidence="2"/>
<evidence type="ECO:0000313" key="3">
    <source>
        <dbReference type="Proteomes" id="UP001269144"/>
    </source>
</evidence>
<reference evidence="3" key="1">
    <citation type="submission" date="2023-07" db="EMBL/GenBank/DDBJ databases">
        <title>Paracoccus sp. MBLB3053 whole genome sequence.</title>
        <authorList>
            <person name="Hwang C.Y."/>
            <person name="Cho E.-S."/>
            <person name="Seo M.-J."/>
        </authorList>
    </citation>
    <scope>NUCLEOTIDE SEQUENCE [LARGE SCALE GENOMIC DNA]</scope>
    <source>
        <strain evidence="3">MBLB3053</strain>
    </source>
</reference>
<accession>A0ABU2HS35</accession>
<dbReference type="RefSeq" id="WP_311159548.1">
    <property type="nucleotide sequence ID" value="NZ_JAVQLW010000001.1"/>
</dbReference>
<sequence length="375" mass="41702">MKTALIHFNHSSDGNVTTWPDMRTSAWKPNYGDMLVCAAILRQLAPGPRVRVGFGGSLSEEVDRGLIRGSTYLHNKMDFEGVNRTLDSVKAPLAVVGLGAQNPTQDLGFLDQNEGAKAFIARLNERSHSISVRGEFTAAIVERLGGKNIRVTGCPSLFYSLACPVVSVPRHLATNKRSVGISLHTGLGKNMYCDAPKEARRAHVDAILFGMRKWAKLSLFEQGVINEFNVADERLPMAARIEAANAVLKAIGGEGEITAEELIEHMVSVRSIEDWLARASELHAIIGFRFHGNMVALLQGKPCYYYVYDSRITEFCDLYRLPYQDVREGWKNPVRAMLDHDWESTNVAIAKCGEELKTFYAENGFDVTWTDPRPI</sequence>
<keyword evidence="2" id="KW-0808">Transferase</keyword>
<feature type="domain" description="Polysaccharide pyruvyl transferase" evidence="1">
    <location>
        <begin position="30"/>
        <end position="310"/>
    </location>
</feature>
<dbReference type="GO" id="GO:0016757">
    <property type="term" value="F:glycosyltransferase activity"/>
    <property type="evidence" value="ECO:0007669"/>
    <property type="project" value="UniProtKB-KW"/>
</dbReference>
<dbReference type="Pfam" id="PF04230">
    <property type="entry name" value="PS_pyruv_trans"/>
    <property type="match status" value="1"/>
</dbReference>
<protein>
    <submittedName>
        <fullName evidence="2">Polysaccharide pyruvyl transferase family protein</fullName>
        <ecNumber evidence="2">2.4.-.-</ecNumber>
    </submittedName>
</protein>
<gene>
    <name evidence="2" type="ORF">RGQ15_07250</name>
</gene>
<evidence type="ECO:0000259" key="1">
    <source>
        <dbReference type="Pfam" id="PF04230"/>
    </source>
</evidence>
<name>A0ABU2HS35_9RHOB</name>
<dbReference type="InterPro" id="IPR007345">
    <property type="entry name" value="Polysacch_pyruvyl_Trfase"/>
</dbReference>
<evidence type="ECO:0000313" key="2">
    <source>
        <dbReference type="EMBL" id="MDS9467370.1"/>
    </source>
</evidence>